<accession>A0ABT4TIR1</accession>
<feature type="transmembrane region" description="Helical" evidence="12">
    <location>
        <begin position="35"/>
        <end position="55"/>
    </location>
</feature>
<keyword evidence="9 12" id="KW-1133">Transmembrane helix</keyword>
<sequence length="286" mass="30494">MHPNPIRAAALLAALAAVIVLTGWACAGAQGVRAAAVVVLGVTGLVCFFGDSLALRAMRARPVGEFERPELHRVVRDLATQARQPMPRLYLSPTAAPNAFAVGRGPRSAGICCTTGLLKLLDERELRAVIAHELAHVRNRDTLVSAVAVGLATIITSLTALAVLLPLDDGDDEGPGLLEGLLFLVLGPLAALVIHAGVGRRREFRADDAAARLTGDPLALASALRRIEAGARTHPLPTERRLLAAGHQMIANPFPKRGMCRLFDAHPPAAERIRRLRALDAKWRLE</sequence>
<dbReference type="InterPro" id="IPR022919">
    <property type="entry name" value="Pept_M48_protease_HtpX"/>
</dbReference>
<feature type="domain" description="Peptidase M48" evidence="13">
    <location>
        <begin position="68"/>
        <end position="278"/>
    </location>
</feature>
<evidence type="ECO:0000256" key="7">
    <source>
        <dbReference type="ARBA" id="ARBA00022801"/>
    </source>
</evidence>
<feature type="binding site" evidence="12">
    <location>
        <position position="203"/>
    </location>
    <ligand>
        <name>Zn(2+)</name>
        <dbReference type="ChEBI" id="CHEBI:29105"/>
        <note>catalytic</note>
    </ligand>
</feature>
<dbReference type="RefSeq" id="WP_270677157.1">
    <property type="nucleotide sequence ID" value="NZ_JAQFWP010000012.1"/>
</dbReference>
<reference evidence="14" key="1">
    <citation type="submission" date="2023-01" db="EMBL/GenBank/DDBJ databases">
        <title>Draft genome sequence of Nocardiopsis sp. LSu2-4 isolated from halophytes.</title>
        <authorList>
            <person name="Duangmal K."/>
            <person name="Chantavorakit T."/>
        </authorList>
    </citation>
    <scope>NUCLEOTIDE SEQUENCE</scope>
    <source>
        <strain evidence="14">LSu2-4</strain>
    </source>
</reference>
<dbReference type="InterPro" id="IPR001915">
    <property type="entry name" value="Peptidase_M48"/>
</dbReference>
<feature type="transmembrane region" description="Helical" evidence="12">
    <location>
        <begin position="177"/>
        <end position="198"/>
    </location>
</feature>
<evidence type="ECO:0000256" key="10">
    <source>
        <dbReference type="ARBA" id="ARBA00023049"/>
    </source>
</evidence>
<dbReference type="EC" id="3.4.24.-" evidence="12"/>
<comment type="cofactor">
    <cofactor evidence="12">
        <name>Zn(2+)</name>
        <dbReference type="ChEBI" id="CHEBI:29105"/>
    </cofactor>
    <text evidence="12">Binds 1 zinc ion per subunit.</text>
</comment>
<dbReference type="Pfam" id="PF01435">
    <property type="entry name" value="Peptidase_M48"/>
    <property type="match status" value="1"/>
</dbReference>
<dbReference type="GO" id="GO:0008237">
    <property type="term" value="F:metallopeptidase activity"/>
    <property type="evidence" value="ECO:0007669"/>
    <property type="project" value="UniProtKB-KW"/>
</dbReference>
<dbReference type="InterPro" id="IPR050083">
    <property type="entry name" value="HtpX_protease"/>
</dbReference>
<proteinExistence type="inferred from homology"/>
<keyword evidence="3 12" id="KW-1003">Cell membrane</keyword>
<evidence type="ECO:0000256" key="2">
    <source>
        <dbReference type="ARBA" id="ARBA00009779"/>
    </source>
</evidence>
<keyword evidence="4 12" id="KW-0645">Protease</keyword>
<comment type="similarity">
    <text evidence="2 12">Belongs to the peptidase M48B family.</text>
</comment>
<evidence type="ECO:0000313" key="15">
    <source>
        <dbReference type="Proteomes" id="UP001165685"/>
    </source>
</evidence>
<comment type="subcellular location">
    <subcellularLocation>
        <location evidence="1 12">Cell membrane</location>
        <topology evidence="1 12">Multi-pass membrane protein</topology>
    </subcellularLocation>
</comment>
<evidence type="ECO:0000256" key="4">
    <source>
        <dbReference type="ARBA" id="ARBA00022670"/>
    </source>
</evidence>
<dbReference type="Gene3D" id="3.30.2010.10">
    <property type="entry name" value="Metalloproteases ('zincins'), catalytic domain"/>
    <property type="match status" value="1"/>
</dbReference>
<dbReference type="EMBL" id="JAQFWP010000012">
    <property type="protein sequence ID" value="MDA2804594.1"/>
    <property type="molecule type" value="Genomic_DNA"/>
</dbReference>
<evidence type="ECO:0000256" key="12">
    <source>
        <dbReference type="HAMAP-Rule" id="MF_00188"/>
    </source>
</evidence>
<gene>
    <name evidence="12" type="primary">htpX</name>
    <name evidence="14" type="ORF">O4U47_08730</name>
</gene>
<keyword evidence="6 12" id="KW-0479">Metal-binding</keyword>
<dbReference type="PANTHER" id="PTHR43221">
    <property type="entry name" value="PROTEASE HTPX"/>
    <property type="match status" value="1"/>
</dbReference>
<evidence type="ECO:0000256" key="3">
    <source>
        <dbReference type="ARBA" id="ARBA00022475"/>
    </source>
</evidence>
<evidence type="ECO:0000256" key="8">
    <source>
        <dbReference type="ARBA" id="ARBA00022833"/>
    </source>
</evidence>
<evidence type="ECO:0000256" key="11">
    <source>
        <dbReference type="ARBA" id="ARBA00023136"/>
    </source>
</evidence>
<keyword evidence="15" id="KW-1185">Reference proteome</keyword>
<keyword evidence="5 12" id="KW-0812">Transmembrane</keyword>
<keyword evidence="8 12" id="KW-0862">Zinc</keyword>
<evidence type="ECO:0000256" key="1">
    <source>
        <dbReference type="ARBA" id="ARBA00004651"/>
    </source>
</evidence>
<evidence type="ECO:0000259" key="13">
    <source>
        <dbReference type="Pfam" id="PF01435"/>
    </source>
</evidence>
<keyword evidence="11 12" id="KW-0472">Membrane</keyword>
<protein>
    <recommendedName>
        <fullName evidence="12">Protease HtpX homolog</fullName>
        <ecNumber evidence="12">3.4.24.-</ecNumber>
    </recommendedName>
</protein>
<keyword evidence="7 12" id="KW-0378">Hydrolase</keyword>
<dbReference type="PANTHER" id="PTHR43221:SF1">
    <property type="entry name" value="PROTEASE HTPX"/>
    <property type="match status" value="1"/>
</dbReference>
<organism evidence="14 15">
    <name type="scientific">Nocardiopsis suaedae</name>
    <dbReference type="NCBI Taxonomy" id="3018444"/>
    <lineage>
        <taxon>Bacteria</taxon>
        <taxon>Bacillati</taxon>
        <taxon>Actinomycetota</taxon>
        <taxon>Actinomycetes</taxon>
        <taxon>Streptosporangiales</taxon>
        <taxon>Nocardiopsidaceae</taxon>
        <taxon>Nocardiopsis</taxon>
    </lineage>
</organism>
<feature type="binding site" evidence="12">
    <location>
        <position position="132"/>
    </location>
    <ligand>
        <name>Zn(2+)</name>
        <dbReference type="ChEBI" id="CHEBI:29105"/>
        <note>catalytic</note>
    </ligand>
</feature>
<dbReference type="HAMAP" id="MF_00188">
    <property type="entry name" value="Pept_M48_protease_HtpX"/>
    <property type="match status" value="1"/>
</dbReference>
<keyword evidence="10 12" id="KW-0482">Metalloprotease</keyword>
<comment type="caution">
    <text evidence="14">The sequence shown here is derived from an EMBL/GenBank/DDBJ whole genome shotgun (WGS) entry which is preliminary data.</text>
</comment>
<feature type="transmembrane region" description="Helical" evidence="12">
    <location>
        <begin position="143"/>
        <end position="165"/>
    </location>
</feature>
<feature type="active site" evidence="12">
    <location>
        <position position="133"/>
    </location>
</feature>
<dbReference type="Proteomes" id="UP001165685">
    <property type="component" value="Unassembled WGS sequence"/>
</dbReference>
<evidence type="ECO:0000256" key="5">
    <source>
        <dbReference type="ARBA" id="ARBA00022692"/>
    </source>
</evidence>
<feature type="binding site" evidence="12">
    <location>
        <position position="136"/>
    </location>
    <ligand>
        <name>Zn(2+)</name>
        <dbReference type="ChEBI" id="CHEBI:29105"/>
        <note>catalytic</note>
    </ligand>
</feature>
<name>A0ABT4TIR1_9ACTN</name>
<evidence type="ECO:0000256" key="6">
    <source>
        <dbReference type="ARBA" id="ARBA00022723"/>
    </source>
</evidence>
<evidence type="ECO:0000313" key="14">
    <source>
        <dbReference type="EMBL" id="MDA2804594.1"/>
    </source>
</evidence>
<evidence type="ECO:0000256" key="9">
    <source>
        <dbReference type="ARBA" id="ARBA00022989"/>
    </source>
</evidence>